<sequence length="270" mass="29230">MQVTVLGPLTATGSSSAASGNAAPVSTAPSATKPKQVLALLALRVNTVVSTPRLVDELWGTRPPKSAVVTLQTYVLRLRRLLTPLADVPIRSILTTAAGGYSLRLEPTQVDYECFRQRASLGSDALAGGDVARAAALLHSALSLWRGPALADVRVGRLLETHVTTMEQERLSVLEQRVDADLRLGRHLGMLGELAGLTRELPLHENLHAQYMVALYQAGRRYQALEVFRQLRCALAEELGLSPTGRVERVHQAILASDEVGSPLLELNRR</sequence>
<dbReference type="InterPro" id="IPR011990">
    <property type="entry name" value="TPR-like_helical_dom_sf"/>
</dbReference>
<keyword evidence="8" id="KW-1185">Reference proteome</keyword>
<gene>
    <name evidence="7" type="ORF">SAMN04487818_11314</name>
</gene>
<evidence type="ECO:0000256" key="2">
    <source>
        <dbReference type="ARBA" id="ARBA00023015"/>
    </source>
</evidence>
<dbReference type="InterPro" id="IPR005158">
    <property type="entry name" value="BTAD"/>
</dbReference>
<organism evidence="7 8">
    <name type="scientific">Actinokineospora terrae</name>
    <dbReference type="NCBI Taxonomy" id="155974"/>
    <lineage>
        <taxon>Bacteria</taxon>
        <taxon>Bacillati</taxon>
        <taxon>Actinomycetota</taxon>
        <taxon>Actinomycetes</taxon>
        <taxon>Pseudonocardiales</taxon>
        <taxon>Pseudonocardiaceae</taxon>
        <taxon>Actinokineospora</taxon>
    </lineage>
</organism>
<feature type="DNA-binding region" description="OmpR/PhoB-type" evidence="5">
    <location>
        <begin position="1"/>
        <end position="105"/>
    </location>
</feature>
<dbReference type="SUPFAM" id="SSF46894">
    <property type="entry name" value="C-terminal effector domain of the bipartite response regulators"/>
    <property type="match status" value="1"/>
</dbReference>
<comment type="similarity">
    <text evidence="1">Belongs to the AfsR/DnrI/RedD regulatory family.</text>
</comment>
<dbReference type="Gene3D" id="1.10.10.10">
    <property type="entry name" value="Winged helix-like DNA-binding domain superfamily/Winged helix DNA-binding domain"/>
    <property type="match status" value="1"/>
</dbReference>
<dbReference type="Pfam" id="PF00486">
    <property type="entry name" value="Trans_reg_C"/>
    <property type="match status" value="1"/>
</dbReference>
<evidence type="ECO:0000256" key="3">
    <source>
        <dbReference type="ARBA" id="ARBA00023125"/>
    </source>
</evidence>
<dbReference type="SUPFAM" id="SSF48452">
    <property type="entry name" value="TPR-like"/>
    <property type="match status" value="1"/>
</dbReference>
<name>A0A1H9X5V2_9PSEU</name>
<evidence type="ECO:0000313" key="8">
    <source>
        <dbReference type="Proteomes" id="UP000199051"/>
    </source>
</evidence>
<evidence type="ECO:0000313" key="7">
    <source>
        <dbReference type="EMBL" id="SES41566.1"/>
    </source>
</evidence>
<dbReference type="SMART" id="SM00862">
    <property type="entry name" value="Trans_reg_C"/>
    <property type="match status" value="1"/>
</dbReference>
<dbReference type="SMART" id="SM01043">
    <property type="entry name" value="BTAD"/>
    <property type="match status" value="1"/>
</dbReference>
<dbReference type="PANTHER" id="PTHR35807">
    <property type="entry name" value="TRANSCRIPTIONAL REGULATOR REDD-RELATED"/>
    <property type="match status" value="1"/>
</dbReference>
<evidence type="ECO:0000256" key="5">
    <source>
        <dbReference type="PROSITE-ProRule" id="PRU01091"/>
    </source>
</evidence>
<keyword evidence="3 5" id="KW-0238">DNA-binding</keyword>
<dbReference type="GO" id="GO:0000160">
    <property type="term" value="P:phosphorelay signal transduction system"/>
    <property type="evidence" value="ECO:0007669"/>
    <property type="project" value="InterPro"/>
</dbReference>
<dbReference type="InterPro" id="IPR016032">
    <property type="entry name" value="Sig_transdc_resp-reg_C-effctor"/>
</dbReference>
<protein>
    <submittedName>
        <fullName evidence="7">DNA-binding transcriptional activator of the SARP family</fullName>
    </submittedName>
</protein>
<dbReference type="AlphaFoldDB" id="A0A1H9X5V2"/>
<dbReference type="PANTHER" id="PTHR35807:SF1">
    <property type="entry name" value="TRANSCRIPTIONAL REGULATOR REDD"/>
    <property type="match status" value="1"/>
</dbReference>
<evidence type="ECO:0000259" key="6">
    <source>
        <dbReference type="PROSITE" id="PS51755"/>
    </source>
</evidence>
<feature type="domain" description="OmpR/PhoB-type" evidence="6">
    <location>
        <begin position="1"/>
        <end position="105"/>
    </location>
</feature>
<dbReference type="GO" id="GO:0006355">
    <property type="term" value="P:regulation of DNA-templated transcription"/>
    <property type="evidence" value="ECO:0007669"/>
    <property type="project" value="InterPro"/>
</dbReference>
<dbReference type="CDD" id="cd15831">
    <property type="entry name" value="BTAD"/>
    <property type="match status" value="1"/>
</dbReference>
<dbReference type="InterPro" id="IPR051677">
    <property type="entry name" value="AfsR-DnrI-RedD_regulator"/>
</dbReference>
<accession>A0A1H9X5V2</accession>
<reference evidence="8" key="1">
    <citation type="submission" date="2016-10" db="EMBL/GenBank/DDBJ databases">
        <authorList>
            <person name="Varghese N."/>
            <person name="Submissions S."/>
        </authorList>
    </citation>
    <scope>NUCLEOTIDE SEQUENCE [LARGE SCALE GENOMIC DNA]</scope>
    <source>
        <strain evidence="8">DSM 44260</strain>
    </source>
</reference>
<dbReference type="InterPro" id="IPR001867">
    <property type="entry name" value="OmpR/PhoB-type_DNA-bd"/>
</dbReference>
<dbReference type="Gene3D" id="1.25.40.10">
    <property type="entry name" value="Tetratricopeptide repeat domain"/>
    <property type="match status" value="1"/>
</dbReference>
<evidence type="ECO:0000256" key="4">
    <source>
        <dbReference type="ARBA" id="ARBA00023163"/>
    </source>
</evidence>
<dbReference type="RefSeq" id="WP_092784628.1">
    <property type="nucleotide sequence ID" value="NZ_FOGI01000013.1"/>
</dbReference>
<dbReference type="PROSITE" id="PS51755">
    <property type="entry name" value="OMPR_PHOB"/>
    <property type="match status" value="1"/>
</dbReference>
<keyword evidence="4" id="KW-0804">Transcription</keyword>
<evidence type="ECO:0000256" key="1">
    <source>
        <dbReference type="ARBA" id="ARBA00005820"/>
    </source>
</evidence>
<dbReference type="Pfam" id="PF03704">
    <property type="entry name" value="BTAD"/>
    <property type="match status" value="1"/>
</dbReference>
<dbReference type="InterPro" id="IPR036388">
    <property type="entry name" value="WH-like_DNA-bd_sf"/>
</dbReference>
<dbReference type="EMBL" id="FOGI01000013">
    <property type="protein sequence ID" value="SES41566.1"/>
    <property type="molecule type" value="Genomic_DNA"/>
</dbReference>
<dbReference type="GO" id="GO:0003677">
    <property type="term" value="F:DNA binding"/>
    <property type="evidence" value="ECO:0007669"/>
    <property type="project" value="UniProtKB-UniRule"/>
</dbReference>
<proteinExistence type="inferred from homology"/>
<keyword evidence="2" id="KW-0805">Transcription regulation</keyword>
<dbReference type="Proteomes" id="UP000199051">
    <property type="component" value="Unassembled WGS sequence"/>
</dbReference>
<dbReference type="STRING" id="155974.SAMN04487818_11314"/>